<organism evidence="1 2">
    <name type="scientific">Trifolium medium</name>
    <dbReference type="NCBI Taxonomy" id="97028"/>
    <lineage>
        <taxon>Eukaryota</taxon>
        <taxon>Viridiplantae</taxon>
        <taxon>Streptophyta</taxon>
        <taxon>Embryophyta</taxon>
        <taxon>Tracheophyta</taxon>
        <taxon>Spermatophyta</taxon>
        <taxon>Magnoliopsida</taxon>
        <taxon>eudicotyledons</taxon>
        <taxon>Gunneridae</taxon>
        <taxon>Pentapetalae</taxon>
        <taxon>rosids</taxon>
        <taxon>fabids</taxon>
        <taxon>Fabales</taxon>
        <taxon>Fabaceae</taxon>
        <taxon>Papilionoideae</taxon>
        <taxon>50 kb inversion clade</taxon>
        <taxon>NPAAA clade</taxon>
        <taxon>Hologalegina</taxon>
        <taxon>IRL clade</taxon>
        <taxon>Trifolieae</taxon>
        <taxon>Trifolium</taxon>
    </lineage>
</organism>
<sequence length="36" mass="3748">PKTPPLSSQPLTSSAVSADSSLAVTEFVNKQSEEKS</sequence>
<keyword evidence="2" id="KW-1185">Reference proteome</keyword>
<dbReference type="EMBL" id="LXQA010697272">
    <property type="protein sequence ID" value="MCI66533.1"/>
    <property type="molecule type" value="Genomic_DNA"/>
</dbReference>
<name>A0A392TZB8_9FABA</name>
<accession>A0A392TZB8</accession>
<feature type="non-terminal residue" evidence="1">
    <location>
        <position position="1"/>
    </location>
</feature>
<proteinExistence type="predicted"/>
<evidence type="ECO:0000313" key="2">
    <source>
        <dbReference type="Proteomes" id="UP000265520"/>
    </source>
</evidence>
<comment type="caution">
    <text evidence="1">The sequence shown here is derived from an EMBL/GenBank/DDBJ whole genome shotgun (WGS) entry which is preliminary data.</text>
</comment>
<protein>
    <submittedName>
        <fullName evidence="1">Uncharacterized protein</fullName>
    </submittedName>
</protein>
<dbReference type="AlphaFoldDB" id="A0A392TZB8"/>
<dbReference type="Proteomes" id="UP000265520">
    <property type="component" value="Unassembled WGS sequence"/>
</dbReference>
<evidence type="ECO:0000313" key="1">
    <source>
        <dbReference type="EMBL" id="MCI66533.1"/>
    </source>
</evidence>
<reference evidence="1 2" key="1">
    <citation type="journal article" date="2018" name="Front. Plant Sci.">
        <title>Red Clover (Trifolium pratense) and Zigzag Clover (T. medium) - A Picture of Genomic Similarities and Differences.</title>
        <authorList>
            <person name="Dluhosova J."/>
            <person name="Istvanek J."/>
            <person name="Nedelnik J."/>
            <person name="Repkova J."/>
        </authorList>
    </citation>
    <scope>NUCLEOTIDE SEQUENCE [LARGE SCALE GENOMIC DNA]</scope>
    <source>
        <strain evidence="2">cv. 10/8</strain>
        <tissue evidence="1">Leaf</tissue>
    </source>
</reference>